<dbReference type="InterPro" id="IPR027417">
    <property type="entry name" value="P-loop_NTPase"/>
</dbReference>
<dbReference type="SUPFAM" id="SSF52540">
    <property type="entry name" value="P-loop containing nucleoside triphosphate hydrolases"/>
    <property type="match status" value="1"/>
</dbReference>
<gene>
    <name evidence="1" type="ORF">DFR52_101215</name>
</gene>
<dbReference type="Gene3D" id="3.40.50.300">
    <property type="entry name" value="P-loop containing nucleotide triphosphate hydrolases"/>
    <property type="match status" value="1"/>
</dbReference>
<dbReference type="RefSeq" id="WP_146215517.1">
    <property type="nucleotide sequence ID" value="NZ_QGTR01000001.1"/>
</dbReference>
<keyword evidence="2" id="KW-1185">Reference proteome</keyword>
<evidence type="ECO:0000313" key="2">
    <source>
        <dbReference type="Proteomes" id="UP000246352"/>
    </source>
</evidence>
<dbReference type="AlphaFoldDB" id="A0A317PSF0"/>
<dbReference type="EMBL" id="QGTR01000001">
    <property type="protein sequence ID" value="PWW03534.1"/>
    <property type="molecule type" value="Genomic_DNA"/>
</dbReference>
<reference evidence="1 2" key="1">
    <citation type="submission" date="2018-05" db="EMBL/GenBank/DDBJ databases">
        <title>Genomic Encyclopedia of Type Strains, Phase IV (KMG-IV): sequencing the most valuable type-strain genomes for metagenomic binning, comparative biology and taxonomic classification.</title>
        <authorList>
            <person name="Goeker M."/>
        </authorList>
    </citation>
    <scope>NUCLEOTIDE SEQUENCE [LARGE SCALE GENOMIC DNA]</scope>
    <source>
        <strain evidence="1 2">DSM 16791</strain>
    </source>
</reference>
<organism evidence="1 2">
    <name type="scientific">Hoeflea marina</name>
    <dbReference type="NCBI Taxonomy" id="274592"/>
    <lineage>
        <taxon>Bacteria</taxon>
        <taxon>Pseudomonadati</taxon>
        <taxon>Pseudomonadota</taxon>
        <taxon>Alphaproteobacteria</taxon>
        <taxon>Hyphomicrobiales</taxon>
        <taxon>Rhizobiaceae</taxon>
        <taxon>Hoeflea</taxon>
    </lineage>
</organism>
<evidence type="ECO:0000313" key="1">
    <source>
        <dbReference type="EMBL" id="PWW03534.1"/>
    </source>
</evidence>
<comment type="caution">
    <text evidence="1">The sequence shown here is derived from an EMBL/GenBank/DDBJ whole genome shotgun (WGS) entry which is preliminary data.</text>
</comment>
<protein>
    <recommendedName>
        <fullName evidence="3">Sulfotransferase family protein</fullName>
    </recommendedName>
</protein>
<dbReference type="Proteomes" id="UP000246352">
    <property type="component" value="Unassembled WGS sequence"/>
</dbReference>
<evidence type="ECO:0008006" key="3">
    <source>
        <dbReference type="Google" id="ProtNLM"/>
    </source>
</evidence>
<sequence>MQVVIHGGMHKTGTTALQLVLHVNRQRLAENGYYCPATELRHNGPVLNTRNPDWSRQDLSDIIEAARKSGAHTLLLSGETVSTLSGDQFRQLREVFVDCEVRFIFCVRHWSSYLPSRWAQYCKRRDSQTFARYVGTIANRDPGHIDIHFDKFIDRAMSAGNSSVAVVSYDHAVGSGLGVVGEVLLAAGLPVHLVGQMIEFTTRANATADWVGIECARMLNGLIAQRLGLPQDDLSHSVGEFRRCNRFFDLVGRFSRVDHSLMASLRKGIETADAGCELDLGDLVHRTEALLNVRYLEFFTNARNGRVFPEAGKTRIPGTALDWQEFIADFDREASDAADQMGFA</sequence>
<name>A0A317PSF0_9HYPH</name>
<proteinExistence type="predicted"/>
<accession>A0A317PSF0</accession>
<dbReference type="OrthoDB" id="8447154at2"/>